<sequence>MQWEQLLEEKEKALEVEVEKHRGQLDKVKQELEHAVKTRNIKESELLETIEQLRAQLDGQSTTISDLEGNVDLLEGGMQVLNQQITTQSHEMTKVQQQAAIRIRY</sequence>
<accession>A0ABN7P812</accession>
<feature type="coiled-coil region" evidence="1">
    <location>
        <begin position="4"/>
        <end position="70"/>
    </location>
</feature>
<evidence type="ECO:0000313" key="3">
    <source>
        <dbReference type="Proteomes" id="UP001153148"/>
    </source>
</evidence>
<dbReference type="Gene3D" id="6.10.250.1080">
    <property type="match status" value="1"/>
</dbReference>
<evidence type="ECO:0000256" key="1">
    <source>
        <dbReference type="SAM" id="Coils"/>
    </source>
</evidence>
<protein>
    <submittedName>
        <fullName evidence="2">Uncharacterized protein</fullName>
    </submittedName>
</protein>
<dbReference type="Proteomes" id="UP001153148">
    <property type="component" value="Unassembled WGS sequence"/>
</dbReference>
<comment type="caution">
    <text evidence="2">The sequence shown here is derived from an EMBL/GenBank/DDBJ whole genome shotgun (WGS) entry which is preliminary data.</text>
</comment>
<keyword evidence="3" id="KW-1185">Reference proteome</keyword>
<organism evidence="2 3">
    <name type="scientific">Timema podura</name>
    <name type="common">Walking stick</name>
    <dbReference type="NCBI Taxonomy" id="61482"/>
    <lineage>
        <taxon>Eukaryota</taxon>
        <taxon>Metazoa</taxon>
        <taxon>Ecdysozoa</taxon>
        <taxon>Arthropoda</taxon>
        <taxon>Hexapoda</taxon>
        <taxon>Insecta</taxon>
        <taxon>Pterygota</taxon>
        <taxon>Neoptera</taxon>
        <taxon>Polyneoptera</taxon>
        <taxon>Phasmatodea</taxon>
        <taxon>Timematodea</taxon>
        <taxon>Timematoidea</taxon>
        <taxon>Timematidae</taxon>
        <taxon>Timema</taxon>
    </lineage>
</organism>
<evidence type="ECO:0000313" key="2">
    <source>
        <dbReference type="EMBL" id="CAG2063224.1"/>
    </source>
</evidence>
<name>A0ABN7P812_TIMPD</name>
<reference evidence="2" key="1">
    <citation type="submission" date="2021-03" db="EMBL/GenBank/DDBJ databases">
        <authorList>
            <person name="Tran Van P."/>
        </authorList>
    </citation>
    <scope>NUCLEOTIDE SEQUENCE</scope>
</reference>
<dbReference type="EMBL" id="CAJPIN010025045">
    <property type="protein sequence ID" value="CAG2063224.1"/>
    <property type="molecule type" value="Genomic_DNA"/>
</dbReference>
<keyword evidence="1" id="KW-0175">Coiled coil</keyword>
<proteinExistence type="predicted"/>
<gene>
    <name evidence="2" type="ORF">TPAB3V08_LOCUS10171</name>
</gene>